<gene>
    <name evidence="1" type="ORF">GCM10007932_37150</name>
</gene>
<protein>
    <submittedName>
        <fullName evidence="1">Uncharacterized protein</fullName>
    </submittedName>
</protein>
<name>A0AAV5NVH2_9VIBR</name>
<comment type="caution">
    <text evidence="1">The sequence shown here is derived from an EMBL/GenBank/DDBJ whole genome shotgun (WGS) entry which is preliminary data.</text>
</comment>
<evidence type="ECO:0000313" key="1">
    <source>
        <dbReference type="EMBL" id="GLQ74354.1"/>
    </source>
</evidence>
<sequence length="176" mass="19915">MIRLKKPLSILIGISSVIWSSLGITSTVYINDSGKFNVQFEAFTKGESSDLKIDGRSHLATKMSEEEKAEFEKYLYWKSGSLSNSECAVSSSTSMSKILGKITAKGIEPRDILKSGRSTLEFMDEQNQEAMFPLPKYKIRQVLCMSDEEIKPSKSNVFFYNQLWGVMKLKELRSSK</sequence>
<dbReference type="AlphaFoldDB" id="A0AAV5NVH2"/>
<evidence type="ECO:0000313" key="2">
    <source>
        <dbReference type="Proteomes" id="UP001156690"/>
    </source>
</evidence>
<reference evidence="2" key="1">
    <citation type="journal article" date="2019" name="Int. J. Syst. Evol. Microbiol.">
        <title>The Global Catalogue of Microorganisms (GCM) 10K type strain sequencing project: providing services to taxonomists for standard genome sequencing and annotation.</title>
        <authorList>
            <consortium name="The Broad Institute Genomics Platform"/>
            <consortium name="The Broad Institute Genome Sequencing Center for Infectious Disease"/>
            <person name="Wu L."/>
            <person name="Ma J."/>
        </authorList>
    </citation>
    <scope>NUCLEOTIDE SEQUENCE [LARGE SCALE GENOMIC DNA]</scope>
    <source>
        <strain evidence="2">NBRC 15640</strain>
    </source>
</reference>
<keyword evidence="2" id="KW-1185">Reference proteome</keyword>
<dbReference type="Proteomes" id="UP001156690">
    <property type="component" value="Unassembled WGS sequence"/>
</dbReference>
<proteinExistence type="predicted"/>
<accession>A0AAV5NVH2</accession>
<dbReference type="RefSeq" id="WP_224055784.1">
    <property type="nucleotide sequence ID" value="NZ_AP025145.1"/>
</dbReference>
<organism evidence="1 2">
    <name type="scientific">Vibrio penaeicida</name>
    <dbReference type="NCBI Taxonomy" id="104609"/>
    <lineage>
        <taxon>Bacteria</taxon>
        <taxon>Pseudomonadati</taxon>
        <taxon>Pseudomonadota</taxon>
        <taxon>Gammaproteobacteria</taxon>
        <taxon>Vibrionales</taxon>
        <taxon>Vibrionaceae</taxon>
        <taxon>Vibrio</taxon>
    </lineage>
</organism>
<dbReference type="EMBL" id="BSNX01000055">
    <property type="protein sequence ID" value="GLQ74354.1"/>
    <property type="molecule type" value="Genomic_DNA"/>
</dbReference>